<dbReference type="Gene3D" id="3.90.70.10">
    <property type="entry name" value="Cysteine proteinases"/>
    <property type="match status" value="1"/>
</dbReference>
<organism evidence="7 8">
    <name type="scientific">Clonorchis sinensis</name>
    <name type="common">Chinese liver fluke</name>
    <dbReference type="NCBI Taxonomy" id="79923"/>
    <lineage>
        <taxon>Eukaryota</taxon>
        <taxon>Metazoa</taxon>
        <taxon>Spiralia</taxon>
        <taxon>Lophotrochozoa</taxon>
        <taxon>Platyhelminthes</taxon>
        <taxon>Trematoda</taxon>
        <taxon>Digenea</taxon>
        <taxon>Opisthorchiida</taxon>
        <taxon>Opisthorchiata</taxon>
        <taxon>Opisthorchiidae</taxon>
        <taxon>Clonorchis</taxon>
    </lineage>
</organism>
<dbReference type="Pfam" id="PF00112">
    <property type="entry name" value="Peptidase_C1"/>
    <property type="match status" value="1"/>
</dbReference>
<dbReference type="GO" id="GO:0006508">
    <property type="term" value="P:proteolysis"/>
    <property type="evidence" value="ECO:0007669"/>
    <property type="project" value="UniProtKB-KW"/>
</dbReference>
<dbReference type="InterPro" id="IPR000169">
    <property type="entry name" value="Pept_cys_AS"/>
</dbReference>
<comment type="similarity">
    <text evidence="1">Belongs to the peptidase C1 family.</text>
</comment>
<dbReference type="SUPFAM" id="SSF54001">
    <property type="entry name" value="Cysteine proteinases"/>
    <property type="match status" value="1"/>
</dbReference>
<accession>G7Y901</accession>
<dbReference type="EMBL" id="DF142959">
    <property type="protein sequence ID" value="GAA49436.1"/>
    <property type="molecule type" value="Genomic_DNA"/>
</dbReference>
<feature type="region of interest" description="Disordered" evidence="5">
    <location>
        <begin position="288"/>
        <end position="320"/>
    </location>
</feature>
<dbReference type="PANTHER" id="PTHR12411">
    <property type="entry name" value="CYSTEINE PROTEASE FAMILY C1-RELATED"/>
    <property type="match status" value="1"/>
</dbReference>
<name>G7Y901_CLOSI</name>
<dbReference type="InterPro" id="IPR000668">
    <property type="entry name" value="Peptidase_C1A_C"/>
</dbReference>
<keyword evidence="4" id="KW-0788">Thiol protease</keyword>
<evidence type="ECO:0000256" key="3">
    <source>
        <dbReference type="ARBA" id="ARBA00022801"/>
    </source>
</evidence>
<evidence type="ECO:0000313" key="7">
    <source>
        <dbReference type="EMBL" id="GAA49436.1"/>
    </source>
</evidence>
<evidence type="ECO:0000256" key="5">
    <source>
        <dbReference type="SAM" id="MobiDB-lite"/>
    </source>
</evidence>
<dbReference type="Proteomes" id="UP000008909">
    <property type="component" value="Unassembled WGS sequence"/>
</dbReference>
<reference key="2">
    <citation type="submission" date="2011-10" db="EMBL/GenBank/DDBJ databases">
        <title>The genome and transcriptome sequence of Clonorchis sinensis provide insights into the carcinogenic liver fluke.</title>
        <authorList>
            <person name="Wang X."/>
            <person name="Huang Y."/>
            <person name="Chen W."/>
            <person name="Liu H."/>
            <person name="Guo L."/>
            <person name="Chen Y."/>
            <person name="Luo F."/>
            <person name="Zhou W."/>
            <person name="Sun J."/>
            <person name="Mao Q."/>
            <person name="Liang P."/>
            <person name="Zhou C."/>
            <person name="Tian Y."/>
            <person name="Men J."/>
            <person name="Lv X."/>
            <person name="Huang L."/>
            <person name="Zhou J."/>
            <person name="Hu Y."/>
            <person name="Li R."/>
            <person name="Zhang F."/>
            <person name="Lei H."/>
            <person name="Li X."/>
            <person name="Hu X."/>
            <person name="Liang C."/>
            <person name="Xu J."/>
            <person name="Wu Z."/>
            <person name="Yu X."/>
        </authorList>
    </citation>
    <scope>NUCLEOTIDE SEQUENCE</scope>
    <source>
        <strain>Henan</strain>
    </source>
</reference>
<feature type="domain" description="Peptidase C1A papain C-terminal" evidence="6">
    <location>
        <begin position="81"/>
        <end position="336"/>
    </location>
</feature>
<dbReference type="SMART" id="SM00645">
    <property type="entry name" value="Pept_C1"/>
    <property type="match status" value="1"/>
</dbReference>
<reference evidence="7" key="1">
    <citation type="journal article" date="2011" name="Genome Biol.">
        <title>The draft genome of the carcinogenic human liver fluke Clonorchis sinensis.</title>
        <authorList>
            <person name="Wang X."/>
            <person name="Chen W."/>
            <person name="Huang Y."/>
            <person name="Sun J."/>
            <person name="Men J."/>
            <person name="Liu H."/>
            <person name="Luo F."/>
            <person name="Guo L."/>
            <person name="Lv X."/>
            <person name="Deng C."/>
            <person name="Zhou C."/>
            <person name="Fan Y."/>
            <person name="Li X."/>
            <person name="Huang L."/>
            <person name="Hu Y."/>
            <person name="Liang C."/>
            <person name="Hu X."/>
            <person name="Xu J."/>
            <person name="Yu X."/>
        </authorList>
    </citation>
    <scope>NUCLEOTIDE SEQUENCE [LARGE SCALE GENOMIC DNA]</scope>
    <source>
        <strain evidence="7">Henan</strain>
    </source>
</reference>
<evidence type="ECO:0000313" key="8">
    <source>
        <dbReference type="Proteomes" id="UP000008909"/>
    </source>
</evidence>
<keyword evidence="8" id="KW-1185">Reference proteome</keyword>
<gene>
    <name evidence="7" type="ORF">CLF_103064</name>
</gene>
<proteinExistence type="inferred from homology"/>
<keyword evidence="3" id="KW-0378">Hydrolase</keyword>
<evidence type="ECO:0000256" key="4">
    <source>
        <dbReference type="ARBA" id="ARBA00022807"/>
    </source>
</evidence>
<dbReference type="PROSITE" id="PS00139">
    <property type="entry name" value="THIOL_PROTEASE_CYS"/>
    <property type="match status" value="1"/>
</dbReference>
<sequence>MESQLKFRLRVWPNMLDKHVSLFSPIGFNPHKQTGAKWKSSAVSKGPYMENVRWRFGAKRETTEQKARRPTVNNRFSNVDIPMQFDARKYWLKCPSIREIRGQSSCGSCWAFGAVEAMSDRLCIHSGAKYQKGLSAVDLLSCCWKCGYGCDGGFPAQAWNYWSTDGIVTGGSKENPSGCRSYPFPSCSHDERGRHPLCPSEIYHTPRCTKKCDTDKLHYSAELTKANSSYNVLDSDREIMMEIMNNGPVEAVFDVYEDFLQYEKGIYFNAWVLFVSHKKSFSCSTFSVPSCHDTRGRHGSRDTSRLHEPRQKKSSGRGRYRTTHLRIGEIPPSFPVNRQCQAKQLPPSIMGYITFAKSILFQIFRLRSPKKRDCVEAVTSCRSWVSAFSDSERHRQWLQLTSFDFGKQGRPLALVLLHYIASVLIDATYQNKEAEVTQAFPCLIGVIDIRWRRHICNDVISKRILDSTAGTSTKGTQPPQAVWIEEEREADYVTSSEGGMVDRVLGISMLFKQIV</sequence>
<evidence type="ECO:0000259" key="6">
    <source>
        <dbReference type="SMART" id="SM00645"/>
    </source>
</evidence>
<evidence type="ECO:0000256" key="1">
    <source>
        <dbReference type="ARBA" id="ARBA00008455"/>
    </source>
</evidence>
<dbReference type="InterPro" id="IPR038765">
    <property type="entry name" value="Papain-like_cys_pep_sf"/>
</dbReference>
<keyword evidence="2" id="KW-0645">Protease</keyword>
<protein>
    <submittedName>
        <fullName evidence="7">Cathepsin B-like cysteine proteinase</fullName>
    </submittedName>
</protein>
<evidence type="ECO:0000256" key="2">
    <source>
        <dbReference type="ARBA" id="ARBA00022670"/>
    </source>
</evidence>
<dbReference type="AlphaFoldDB" id="G7Y901"/>
<dbReference type="GO" id="GO:0008234">
    <property type="term" value="F:cysteine-type peptidase activity"/>
    <property type="evidence" value="ECO:0007669"/>
    <property type="project" value="UniProtKB-KW"/>
</dbReference>
<feature type="compositionally biased region" description="Basic and acidic residues" evidence="5">
    <location>
        <begin position="292"/>
        <end position="311"/>
    </location>
</feature>
<dbReference type="InterPro" id="IPR013128">
    <property type="entry name" value="Peptidase_C1A"/>
</dbReference>